<dbReference type="InterPro" id="IPR006598">
    <property type="entry name" value="CAP10"/>
</dbReference>
<dbReference type="PANTHER" id="PTHR12203">
    <property type="entry name" value="KDEL LYS-ASP-GLU-LEU CONTAINING - RELATED"/>
    <property type="match status" value="1"/>
</dbReference>
<comment type="caution">
    <text evidence="3">The sequence shown here is derived from an EMBL/GenBank/DDBJ whole genome shotgun (WGS) entry which is preliminary data.</text>
</comment>
<feature type="region of interest" description="Disordered" evidence="1">
    <location>
        <begin position="42"/>
        <end position="65"/>
    </location>
</feature>
<dbReference type="EMBL" id="JAPWDQ010000010">
    <property type="protein sequence ID" value="KAJ5477345.1"/>
    <property type="molecule type" value="Genomic_DNA"/>
</dbReference>
<dbReference type="Pfam" id="PF05686">
    <property type="entry name" value="Glyco_transf_90"/>
    <property type="match status" value="1"/>
</dbReference>
<dbReference type="RefSeq" id="XP_056787889.1">
    <property type="nucleotide sequence ID" value="XM_056937090.1"/>
</dbReference>
<organism evidence="3 4">
    <name type="scientific">Penicillium diatomitis</name>
    <dbReference type="NCBI Taxonomy" id="2819901"/>
    <lineage>
        <taxon>Eukaryota</taxon>
        <taxon>Fungi</taxon>
        <taxon>Dikarya</taxon>
        <taxon>Ascomycota</taxon>
        <taxon>Pezizomycotina</taxon>
        <taxon>Eurotiomycetes</taxon>
        <taxon>Eurotiomycetidae</taxon>
        <taxon>Eurotiales</taxon>
        <taxon>Aspergillaceae</taxon>
        <taxon>Penicillium</taxon>
    </lineage>
</organism>
<gene>
    <name evidence="3" type="ORF">N7539_007489</name>
</gene>
<dbReference type="Proteomes" id="UP001148312">
    <property type="component" value="Unassembled WGS sequence"/>
</dbReference>
<proteinExistence type="predicted"/>
<reference evidence="3" key="2">
    <citation type="journal article" date="2023" name="IMA Fungus">
        <title>Comparative genomic study of the Penicillium genus elucidates a diverse pangenome and 15 lateral gene transfer events.</title>
        <authorList>
            <person name="Petersen C."/>
            <person name="Sorensen T."/>
            <person name="Nielsen M.R."/>
            <person name="Sondergaard T.E."/>
            <person name="Sorensen J.L."/>
            <person name="Fitzpatrick D.A."/>
            <person name="Frisvad J.C."/>
            <person name="Nielsen K.L."/>
        </authorList>
    </citation>
    <scope>NUCLEOTIDE SEQUENCE</scope>
    <source>
        <strain evidence="3">IBT 30728</strain>
    </source>
</reference>
<dbReference type="GeneID" id="81627339"/>
<evidence type="ECO:0000259" key="2">
    <source>
        <dbReference type="SMART" id="SM00672"/>
    </source>
</evidence>
<dbReference type="SMART" id="SM00672">
    <property type="entry name" value="CAP10"/>
    <property type="match status" value="1"/>
</dbReference>
<keyword evidence="4" id="KW-1185">Reference proteome</keyword>
<dbReference type="PANTHER" id="PTHR12203:SF104">
    <property type="entry name" value="PROTEIN CAP1, PUTATIVE (AFU_ORTHOLOGUE AFUA_1G05595)-RELATED"/>
    <property type="match status" value="1"/>
</dbReference>
<dbReference type="AlphaFoldDB" id="A0A9W9WV76"/>
<reference evidence="3" key="1">
    <citation type="submission" date="2022-12" db="EMBL/GenBank/DDBJ databases">
        <authorList>
            <person name="Petersen C."/>
        </authorList>
    </citation>
    <scope>NUCLEOTIDE SEQUENCE</scope>
    <source>
        <strain evidence="3">IBT 30728</strain>
    </source>
</reference>
<protein>
    <recommendedName>
        <fullName evidence="2">Glycosyl transferase CAP10 domain-containing protein</fullName>
    </recommendedName>
</protein>
<evidence type="ECO:0000313" key="4">
    <source>
        <dbReference type="Proteomes" id="UP001148312"/>
    </source>
</evidence>
<sequence>MPSSDGRMRTQRLFFLLVIVCVACLTLVLLRPDRVPQNHVSDHVAHEQGHAPPEPIRHPKLHSDDASYPPEQAHPISTLIQNAQQSFDDVRARQSKTLAEAVQEYERRYKMHPPPHFDKWFQFAQAKGVRLIDEFDSIYHNLRPFWAVKPAVIRARARETLGFDNAVIGLLIRDGQVTLIEGGGDGREWQRKATVGMMKEFVKYLPDMDLVFNTHDEPRVVIPSEDLERLVQTATDHVIPAAFNQNTVTNAWSPRAADLNKGDRIDEVRTTRFNRFAHQPTWTNSRISCPVDSPSRSLDEDAPDNVEPYARGELGFIYNTTAFSDICHTPSLRSSYGFFDRPNAFDVVHDLFPVFSQSKISSFQDILYPSPWYWADKVPYKKAKDYSWDAKSNRMYWRGTTTGGFSRAGGWRRQHRQQFVDNVNSLADSKILAQTEDGSWVSQGVSRNTYRDLFDVKFTMIGQCDPDDCHAQQEYFDVVKAAGQQDAWAHKYLVDIDGNAFSGRFYAFLLSNSFVFKIAIFREWHEEWLKPWLHYVPLSLKGNEYVETMRYFTAEEEGKKAAPAIATKGQEWAQQVLRKEDLEVWFFRLLLEYGRLVDDQRDQIGFTL</sequence>
<dbReference type="InterPro" id="IPR051091">
    <property type="entry name" value="O-Glucosyltr/Glycosyltrsf_90"/>
</dbReference>
<evidence type="ECO:0000256" key="1">
    <source>
        <dbReference type="SAM" id="MobiDB-lite"/>
    </source>
</evidence>
<evidence type="ECO:0000313" key="3">
    <source>
        <dbReference type="EMBL" id="KAJ5477345.1"/>
    </source>
</evidence>
<feature type="domain" description="Glycosyl transferase CAP10" evidence="2">
    <location>
        <begin position="314"/>
        <end position="600"/>
    </location>
</feature>
<name>A0A9W9WV76_9EURO</name>
<accession>A0A9W9WV76</accession>